<dbReference type="Pfam" id="PF00196">
    <property type="entry name" value="GerE"/>
    <property type="match status" value="1"/>
</dbReference>
<evidence type="ECO:0000259" key="4">
    <source>
        <dbReference type="PROSITE" id="PS50043"/>
    </source>
</evidence>
<dbReference type="InterPro" id="IPR011990">
    <property type="entry name" value="TPR-like_helical_dom_sf"/>
</dbReference>
<keyword evidence="6" id="KW-1185">Reference proteome</keyword>
<accession>A0A367YRJ1</accession>
<dbReference type="InterPro" id="IPR036388">
    <property type="entry name" value="WH-like_DNA-bd_sf"/>
</dbReference>
<dbReference type="CDD" id="cd06170">
    <property type="entry name" value="LuxR_C_like"/>
    <property type="match status" value="1"/>
</dbReference>
<reference evidence="5 6" key="1">
    <citation type="submission" date="2018-07" db="EMBL/GenBank/DDBJ databases">
        <title>Desertimonas flava gen. nov. sp. nov.</title>
        <authorList>
            <person name="Liu S."/>
        </authorList>
    </citation>
    <scope>NUCLEOTIDE SEQUENCE [LARGE SCALE GENOMIC DNA]</scope>
    <source>
        <strain evidence="5 6">16Sb5-5</strain>
    </source>
</reference>
<dbReference type="PRINTS" id="PR00038">
    <property type="entry name" value="HTHLUXR"/>
</dbReference>
<dbReference type="Gene3D" id="1.10.10.10">
    <property type="entry name" value="Winged helix-like DNA-binding domain superfamily/Winged helix DNA-binding domain"/>
    <property type="match status" value="1"/>
</dbReference>
<protein>
    <recommendedName>
        <fullName evidence="4">HTH luxR-type domain-containing protein</fullName>
    </recommendedName>
</protein>
<dbReference type="PANTHER" id="PTHR44688">
    <property type="entry name" value="DNA-BINDING TRANSCRIPTIONAL ACTIVATOR DEVR_DOSR"/>
    <property type="match status" value="1"/>
</dbReference>
<dbReference type="SMART" id="SM00421">
    <property type="entry name" value="HTH_LUXR"/>
    <property type="match status" value="1"/>
</dbReference>
<name>A0A367YRJ1_9ACTN</name>
<dbReference type="PROSITE" id="PS50043">
    <property type="entry name" value="HTH_LUXR_2"/>
    <property type="match status" value="1"/>
</dbReference>
<dbReference type="RefSeq" id="WP_114127918.1">
    <property type="nucleotide sequence ID" value="NZ_QOUI01000012.1"/>
</dbReference>
<dbReference type="InterPro" id="IPR000792">
    <property type="entry name" value="Tscrpt_reg_LuxR_C"/>
</dbReference>
<gene>
    <name evidence="5" type="ORF">DT076_17120</name>
</gene>
<keyword evidence="2" id="KW-0238">DNA-binding</keyword>
<dbReference type="SUPFAM" id="SSF48452">
    <property type="entry name" value="TPR-like"/>
    <property type="match status" value="1"/>
</dbReference>
<dbReference type="SUPFAM" id="SSF46894">
    <property type="entry name" value="C-terminal effector domain of the bipartite response regulators"/>
    <property type="match status" value="1"/>
</dbReference>
<dbReference type="EMBL" id="QOUI01000012">
    <property type="protein sequence ID" value="RCK68357.1"/>
    <property type="molecule type" value="Genomic_DNA"/>
</dbReference>
<dbReference type="PANTHER" id="PTHR44688:SF16">
    <property type="entry name" value="DNA-BINDING TRANSCRIPTIONAL ACTIVATOR DEVR_DOSR"/>
    <property type="match status" value="1"/>
</dbReference>
<proteinExistence type="predicted"/>
<dbReference type="AlphaFoldDB" id="A0A367YRJ1"/>
<keyword evidence="1" id="KW-0805">Transcription regulation</keyword>
<sequence>MNPDRIVPELHHAVVEADHGTVAAKVERHWSYVLRTDYPLLGRALARLPQEHVRPIHRLVRGLLQPGTWTSPVHSPDEVIEAARETLPEADPQLQVSTGIAVLHALRRRGRLTDAGELAQQLVEPAGALPGADAESQIATLYLQLGSLLLLRGDLHGAEGWFEAAYRQPSVFANHAADAAGRLALVSALRGETARAEAWLERAATLDAQAAHWPLRSVERLPQLCARAMLALDRLDWSAFHLYDDQIEAERLELDEHWAFVLHHRALAAVLRGNQRTVMEQIDHHRRHHPQYFQEPNLATMLVETAEIALLMTLERHREALARLDASGRGRAHQASVAHLLLAGGRVQRAAEVSDPRHWPPGTTRRQQLLMLIAHAGAQYRLGRTSAAVAALRQAVNLTGHRSDSHLFAFAVMDRYALVTLADQVPELAPVLTALQERAQLPALDFPEVRLTPRETVVLQYLAGGLDIARISEALYVSPSTVKNQRKSIYRKLGAANRQQALETASRLGLLPPGTVVASPSSPDSGG</sequence>
<organism evidence="5 6">
    <name type="scientific">Desertihabitans brevis</name>
    <dbReference type="NCBI Taxonomy" id="2268447"/>
    <lineage>
        <taxon>Bacteria</taxon>
        <taxon>Bacillati</taxon>
        <taxon>Actinomycetota</taxon>
        <taxon>Actinomycetes</taxon>
        <taxon>Propionibacteriales</taxon>
        <taxon>Propionibacteriaceae</taxon>
        <taxon>Desertihabitans</taxon>
    </lineage>
</organism>
<dbReference type="Gene3D" id="1.25.40.10">
    <property type="entry name" value="Tetratricopeptide repeat domain"/>
    <property type="match status" value="1"/>
</dbReference>
<dbReference type="InterPro" id="IPR016032">
    <property type="entry name" value="Sig_transdc_resp-reg_C-effctor"/>
</dbReference>
<evidence type="ECO:0000256" key="1">
    <source>
        <dbReference type="ARBA" id="ARBA00023015"/>
    </source>
</evidence>
<evidence type="ECO:0000313" key="5">
    <source>
        <dbReference type="EMBL" id="RCK68357.1"/>
    </source>
</evidence>
<dbReference type="Proteomes" id="UP000252770">
    <property type="component" value="Unassembled WGS sequence"/>
</dbReference>
<evidence type="ECO:0000256" key="2">
    <source>
        <dbReference type="ARBA" id="ARBA00023125"/>
    </source>
</evidence>
<evidence type="ECO:0000256" key="3">
    <source>
        <dbReference type="ARBA" id="ARBA00023163"/>
    </source>
</evidence>
<evidence type="ECO:0000313" key="6">
    <source>
        <dbReference type="Proteomes" id="UP000252770"/>
    </source>
</evidence>
<feature type="domain" description="HTH luxR-type" evidence="4">
    <location>
        <begin position="444"/>
        <end position="509"/>
    </location>
</feature>
<comment type="caution">
    <text evidence="5">The sequence shown here is derived from an EMBL/GenBank/DDBJ whole genome shotgun (WGS) entry which is preliminary data.</text>
</comment>
<dbReference type="GO" id="GO:0006355">
    <property type="term" value="P:regulation of DNA-templated transcription"/>
    <property type="evidence" value="ECO:0007669"/>
    <property type="project" value="InterPro"/>
</dbReference>
<keyword evidence="3" id="KW-0804">Transcription</keyword>
<dbReference type="GO" id="GO:0003677">
    <property type="term" value="F:DNA binding"/>
    <property type="evidence" value="ECO:0007669"/>
    <property type="project" value="UniProtKB-KW"/>
</dbReference>